<evidence type="ECO:0000256" key="1">
    <source>
        <dbReference type="ARBA" id="ARBA00003534"/>
    </source>
</evidence>
<proteinExistence type="inferred from homology"/>
<dbReference type="Proteomes" id="UP000257109">
    <property type="component" value="Unassembled WGS sequence"/>
</dbReference>
<feature type="transmembrane region" description="Helical" evidence="7">
    <location>
        <begin position="383"/>
        <end position="403"/>
    </location>
</feature>
<dbReference type="OrthoDB" id="2015280at2759"/>
<feature type="non-terminal residue" evidence="8">
    <location>
        <position position="1"/>
    </location>
</feature>
<evidence type="ECO:0000256" key="3">
    <source>
        <dbReference type="ARBA" id="ARBA00005784"/>
    </source>
</evidence>
<dbReference type="EC" id="3.1.1.-" evidence="6"/>
<keyword evidence="5 6" id="KW-0961">Cell wall biogenesis/degradation</keyword>
<dbReference type="InterPro" id="IPR004963">
    <property type="entry name" value="PAE/NOTUM"/>
</dbReference>
<evidence type="ECO:0000313" key="9">
    <source>
        <dbReference type="Proteomes" id="UP000257109"/>
    </source>
</evidence>
<keyword evidence="6" id="KW-0378">Hydrolase</keyword>
<evidence type="ECO:0000256" key="5">
    <source>
        <dbReference type="ARBA" id="ARBA00023316"/>
    </source>
</evidence>
<keyword evidence="7" id="KW-1133">Transmembrane helix</keyword>
<evidence type="ECO:0000313" key="8">
    <source>
        <dbReference type="EMBL" id="RDY05766.1"/>
    </source>
</evidence>
<evidence type="ECO:0000256" key="2">
    <source>
        <dbReference type="ARBA" id="ARBA00004191"/>
    </source>
</evidence>
<name>A0A371HSJ3_MUCPR</name>
<dbReference type="AlphaFoldDB" id="A0A371HSJ3"/>
<keyword evidence="9" id="KW-1185">Reference proteome</keyword>
<reference evidence="8" key="1">
    <citation type="submission" date="2018-05" db="EMBL/GenBank/DDBJ databases">
        <title>Draft genome of Mucuna pruriens seed.</title>
        <authorList>
            <person name="Nnadi N.E."/>
            <person name="Vos R."/>
            <person name="Hasami M.H."/>
            <person name="Devisetty U.K."/>
            <person name="Aguiy J.C."/>
        </authorList>
    </citation>
    <scope>NUCLEOTIDE SEQUENCE [LARGE SCALE GENOMIC DNA]</scope>
    <source>
        <strain evidence="8">JCA_2017</strain>
    </source>
</reference>
<accession>A0A371HSJ3</accession>
<keyword evidence="7" id="KW-0472">Membrane</keyword>
<dbReference type="STRING" id="157652.A0A371HSJ3"/>
<evidence type="ECO:0000256" key="6">
    <source>
        <dbReference type="RuleBase" id="RU363114"/>
    </source>
</evidence>
<protein>
    <recommendedName>
        <fullName evidence="6">Pectin acetylesterase</fullName>
        <ecNumber evidence="6">3.1.1.-</ecNumber>
    </recommendedName>
</protein>
<evidence type="ECO:0000256" key="7">
    <source>
        <dbReference type="SAM" id="Phobius"/>
    </source>
</evidence>
<evidence type="ECO:0000256" key="4">
    <source>
        <dbReference type="ARBA" id="ARBA00022512"/>
    </source>
</evidence>
<dbReference type="Pfam" id="PF03283">
    <property type="entry name" value="PAE"/>
    <property type="match status" value="2"/>
</dbReference>
<comment type="caution">
    <text evidence="8">The sequence shown here is derived from an EMBL/GenBank/DDBJ whole genome shotgun (WGS) entry which is preliminary data.</text>
</comment>
<comment type="function">
    <text evidence="1 6">Hydrolyzes acetyl esters in homogalacturonan regions of pectin. In type I primary cell wall, galacturonic acid residues of pectin can be acetylated at the O-2 and O-3 positions. Decreasing the degree of acetylation of pectin gels in vitro alters their physical properties.</text>
</comment>
<dbReference type="GO" id="GO:0071555">
    <property type="term" value="P:cell wall organization"/>
    <property type="evidence" value="ECO:0007669"/>
    <property type="project" value="UniProtKB-KW"/>
</dbReference>
<keyword evidence="7" id="KW-0812">Transmembrane</keyword>
<gene>
    <name evidence="8" type="primary">PAE8</name>
    <name evidence="8" type="ORF">CR513_10350</name>
</gene>
<sequence>MKIQEHTLPPYALIQFPAQPSQRNARISQWLNLLVCVLLLLKAKGYFVPITLVEDAVSKGAVCLDGSPPAYHYDKGYGEGINNWIVHIEGGGWCNDVTSCLYRKDTRLGSSKQMVEQIAFSGLLSNDHQFNPDFYNWNRVKVRYCDGSSFTGDVEEVDPTTNLHFRGARIFSAVVQDLLAKGMDKAENAILSGCSAGGLTTILHCDRFKTLLLSGASVKCVPDAGYFINVEDISGAHHIEEYYSQVVSTHGSAKNLPTSCTSRLSPALCFFPQYVASQISTPIFIVNSAYDSWQIRNILAPGAADPNDQWHSCKLDIRNCSPDQLSKMQGFKMEFERAVSVVGNSLSKGMFVDSCYAHCQTETQETWFESDSPQLVNTVRCCILFSLFHNISIFVWFCFYFILYPVEKLTCMHDILQTIAKAVGNWFYNRSPFHQIDCNYPCNPTCQNRVFDLIDHPGI</sequence>
<dbReference type="GO" id="GO:0052793">
    <property type="term" value="F:pectin acetylesterase activity"/>
    <property type="evidence" value="ECO:0007669"/>
    <property type="project" value="TreeGrafter"/>
</dbReference>
<comment type="similarity">
    <text evidence="3 6">Belongs to the pectinacetylesterase family.</text>
</comment>
<dbReference type="GO" id="GO:0009505">
    <property type="term" value="C:plant-type cell wall"/>
    <property type="evidence" value="ECO:0007669"/>
    <property type="project" value="TreeGrafter"/>
</dbReference>
<dbReference type="PANTHER" id="PTHR21562:SF102">
    <property type="entry name" value="PECTIN ACETYLESTERASE"/>
    <property type="match status" value="1"/>
</dbReference>
<dbReference type="PANTHER" id="PTHR21562">
    <property type="entry name" value="NOTUM-RELATED"/>
    <property type="match status" value="1"/>
</dbReference>
<keyword evidence="6" id="KW-0964">Secreted</keyword>
<dbReference type="EMBL" id="QJKJ01001817">
    <property type="protein sequence ID" value="RDY05766.1"/>
    <property type="molecule type" value="Genomic_DNA"/>
</dbReference>
<organism evidence="8 9">
    <name type="scientific">Mucuna pruriens</name>
    <name type="common">Velvet bean</name>
    <name type="synonym">Dolichos pruriens</name>
    <dbReference type="NCBI Taxonomy" id="157652"/>
    <lineage>
        <taxon>Eukaryota</taxon>
        <taxon>Viridiplantae</taxon>
        <taxon>Streptophyta</taxon>
        <taxon>Embryophyta</taxon>
        <taxon>Tracheophyta</taxon>
        <taxon>Spermatophyta</taxon>
        <taxon>Magnoliopsida</taxon>
        <taxon>eudicotyledons</taxon>
        <taxon>Gunneridae</taxon>
        <taxon>Pentapetalae</taxon>
        <taxon>rosids</taxon>
        <taxon>fabids</taxon>
        <taxon>Fabales</taxon>
        <taxon>Fabaceae</taxon>
        <taxon>Papilionoideae</taxon>
        <taxon>50 kb inversion clade</taxon>
        <taxon>NPAAA clade</taxon>
        <taxon>indigoferoid/millettioid clade</taxon>
        <taxon>Phaseoleae</taxon>
        <taxon>Mucuna</taxon>
    </lineage>
</organism>
<keyword evidence="4 6" id="KW-0134">Cell wall</keyword>
<comment type="subcellular location">
    <subcellularLocation>
        <location evidence="2 6">Secreted</location>
        <location evidence="2 6">Cell wall</location>
    </subcellularLocation>
</comment>